<dbReference type="EMBL" id="JAKKPZ010000002">
    <property type="protein sequence ID" value="KAI1726646.1"/>
    <property type="molecule type" value="Genomic_DNA"/>
</dbReference>
<dbReference type="PANTHER" id="PTHR13621">
    <property type="entry name" value="PROLINE-RICH PROTEIN PRCC"/>
    <property type="match status" value="1"/>
</dbReference>
<accession>A0AAD4R6U8</accession>
<dbReference type="Proteomes" id="UP001201812">
    <property type="component" value="Unassembled WGS sequence"/>
</dbReference>
<feature type="region of interest" description="Disordered" evidence="1">
    <location>
        <begin position="1"/>
        <end position="98"/>
    </location>
</feature>
<keyword evidence="3" id="KW-1185">Reference proteome</keyword>
<evidence type="ECO:0000256" key="1">
    <source>
        <dbReference type="SAM" id="MobiDB-lite"/>
    </source>
</evidence>
<sequence>MDEDRPTKTKCGLLSLLPKPKRQTAPPKQKTEPLINIERGTPATSKLNATSIQLRPPQVKPSTSQIAAPAKKPIQSLVNYGSSGSDSEEAEQSDSETDFFGIKAAKQQKLDIEAPASYEVLQDVEFGPAPPPNRTNNFDYPIIDDQDNVQPTSSRVISDETAQRLIYEKELAPFGISSITAREAVDNIIDVSVDKALGPNIQGNILKSMNTKVVAQIAVGPLPKVKRDPKDKMAKRKHQITHLAGLAVAREEQLQEKWAENRMKKKQSSQKYGF</sequence>
<evidence type="ECO:0000313" key="3">
    <source>
        <dbReference type="Proteomes" id="UP001201812"/>
    </source>
</evidence>
<dbReference type="GO" id="GO:0005634">
    <property type="term" value="C:nucleus"/>
    <property type="evidence" value="ECO:0007669"/>
    <property type="project" value="TreeGrafter"/>
</dbReference>
<feature type="compositionally biased region" description="Polar residues" evidence="1">
    <location>
        <begin position="42"/>
        <end position="53"/>
    </location>
</feature>
<feature type="compositionally biased region" description="Acidic residues" evidence="1">
    <location>
        <begin position="86"/>
        <end position="97"/>
    </location>
</feature>
<dbReference type="PANTHER" id="PTHR13621:SF2">
    <property type="entry name" value="PROLINE-RICH PROTEIN PRCC"/>
    <property type="match status" value="1"/>
</dbReference>
<proteinExistence type="predicted"/>
<dbReference type="AlphaFoldDB" id="A0AAD4R6U8"/>
<name>A0AAD4R6U8_9BILA</name>
<gene>
    <name evidence="2" type="ORF">DdX_03370</name>
</gene>
<organism evidence="2 3">
    <name type="scientific">Ditylenchus destructor</name>
    <dbReference type="NCBI Taxonomy" id="166010"/>
    <lineage>
        <taxon>Eukaryota</taxon>
        <taxon>Metazoa</taxon>
        <taxon>Ecdysozoa</taxon>
        <taxon>Nematoda</taxon>
        <taxon>Chromadorea</taxon>
        <taxon>Rhabditida</taxon>
        <taxon>Tylenchina</taxon>
        <taxon>Tylenchomorpha</taxon>
        <taxon>Sphaerularioidea</taxon>
        <taxon>Anguinidae</taxon>
        <taxon>Anguininae</taxon>
        <taxon>Ditylenchus</taxon>
    </lineage>
</organism>
<evidence type="ECO:0000313" key="2">
    <source>
        <dbReference type="EMBL" id="KAI1726646.1"/>
    </source>
</evidence>
<reference evidence="2" key="1">
    <citation type="submission" date="2022-01" db="EMBL/GenBank/DDBJ databases">
        <title>Genome Sequence Resource for Two Populations of Ditylenchus destructor, the Migratory Endoparasitic Phytonematode.</title>
        <authorList>
            <person name="Zhang H."/>
            <person name="Lin R."/>
            <person name="Xie B."/>
        </authorList>
    </citation>
    <scope>NUCLEOTIDE SEQUENCE</scope>
    <source>
        <strain evidence="2">BazhouSP</strain>
    </source>
</reference>
<dbReference type="InterPro" id="IPR018800">
    <property type="entry name" value="PRCC"/>
</dbReference>
<comment type="caution">
    <text evidence="2">The sequence shown here is derived from an EMBL/GenBank/DDBJ whole genome shotgun (WGS) entry which is preliminary data.</text>
</comment>
<dbReference type="Pfam" id="PF10253">
    <property type="entry name" value="PRCC"/>
    <property type="match status" value="1"/>
</dbReference>
<protein>
    <submittedName>
        <fullName evidence="2">Mitotic checkpoint regulator, MAD2B-interacting domain-containing protein</fullName>
    </submittedName>
</protein>